<gene>
    <name evidence="2" type="ORF">BB559_005538</name>
</gene>
<evidence type="ECO:0000313" key="3">
    <source>
        <dbReference type="Proteomes" id="UP000245699"/>
    </source>
</evidence>
<dbReference type="InterPro" id="IPR001584">
    <property type="entry name" value="Integrase_cat-core"/>
</dbReference>
<dbReference type="Gene3D" id="3.30.420.10">
    <property type="entry name" value="Ribonuclease H-like superfamily/Ribonuclease H"/>
    <property type="match status" value="1"/>
</dbReference>
<dbReference type="PROSITE" id="PS50994">
    <property type="entry name" value="INTEGRASE"/>
    <property type="match status" value="1"/>
</dbReference>
<dbReference type="SUPFAM" id="SSF53098">
    <property type="entry name" value="Ribonuclease H-like"/>
    <property type="match status" value="1"/>
</dbReference>
<dbReference type="OrthoDB" id="2273864at2759"/>
<dbReference type="STRING" id="61424.A0A2T9Y887"/>
<dbReference type="PANTHER" id="PTHR37984:SF5">
    <property type="entry name" value="PROTEIN NYNRIN-LIKE"/>
    <property type="match status" value="1"/>
</dbReference>
<dbReference type="GO" id="GO:0003676">
    <property type="term" value="F:nucleic acid binding"/>
    <property type="evidence" value="ECO:0007669"/>
    <property type="project" value="InterPro"/>
</dbReference>
<protein>
    <recommendedName>
        <fullName evidence="1">Integrase catalytic domain-containing protein</fullName>
    </recommendedName>
</protein>
<dbReference type="Proteomes" id="UP000245699">
    <property type="component" value="Unassembled WGS sequence"/>
</dbReference>
<dbReference type="InterPro" id="IPR050951">
    <property type="entry name" value="Retrovirus_Pol_polyprotein"/>
</dbReference>
<sequence length="337" mass="38881">MKVPKAVIRKKREIKVAENLPRYSIKENFADINSNILIALLLQASPKICNEFYKLLKNSEMKKEQVQYISSKTKKRTSYSPYIKVSELGTNFYTDYGFFNQRFGNILEQLSQNQKYIISYASQSQKSGKKLFSNAPEGTWKGSNNPADLISRNINEKDIIDKNKSKKALFLMQIKSYEDIKTHLKGEEIPRDLGQDNKLFIHDRKHGKRQVLNKENSLKIIQEVHNKNHVGMNNTWDTVKKNYSGPGMLYVVKRVVAVCDICQKFKEPVPNVPTEVIVKFLKEEVIANYGIPVKLITNIGRNFVSKEATQIYEEMGINHQPITAYRPQSIGQVERFI</sequence>
<dbReference type="InterPro" id="IPR041588">
    <property type="entry name" value="Integrase_H2C2"/>
</dbReference>
<dbReference type="PANTHER" id="PTHR37984">
    <property type="entry name" value="PROTEIN CBG26694"/>
    <property type="match status" value="1"/>
</dbReference>
<dbReference type="GO" id="GO:0015074">
    <property type="term" value="P:DNA integration"/>
    <property type="evidence" value="ECO:0007669"/>
    <property type="project" value="InterPro"/>
</dbReference>
<dbReference type="InterPro" id="IPR012337">
    <property type="entry name" value="RNaseH-like_sf"/>
</dbReference>
<dbReference type="InterPro" id="IPR036397">
    <property type="entry name" value="RNaseH_sf"/>
</dbReference>
<dbReference type="Pfam" id="PF17921">
    <property type="entry name" value="Integrase_H2C2"/>
    <property type="match status" value="1"/>
</dbReference>
<accession>A0A2T9Y887</accession>
<name>A0A2T9Y887_9FUNG</name>
<evidence type="ECO:0000313" key="2">
    <source>
        <dbReference type="EMBL" id="PVU88524.1"/>
    </source>
</evidence>
<dbReference type="EMBL" id="MBFT01000618">
    <property type="protein sequence ID" value="PVU88524.1"/>
    <property type="molecule type" value="Genomic_DNA"/>
</dbReference>
<dbReference type="AlphaFoldDB" id="A0A2T9Y887"/>
<proteinExistence type="predicted"/>
<reference evidence="2 3" key="1">
    <citation type="journal article" date="2018" name="MBio">
        <title>Comparative Genomics Reveals the Core Gene Toolbox for the Fungus-Insect Symbiosis.</title>
        <authorList>
            <person name="Wang Y."/>
            <person name="Stata M."/>
            <person name="Wang W."/>
            <person name="Stajich J.E."/>
            <person name="White M.M."/>
            <person name="Moncalvo J.M."/>
        </authorList>
    </citation>
    <scope>NUCLEOTIDE SEQUENCE [LARGE SCALE GENOMIC DNA]</scope>
    <source>
        <strain evidence="2 3">AUS-77-4</strain>
    </source>
</reference>
<feature type="domain" description="Integrase catalytic" evidence="1">
    <location>
        <begin position="274"/>
        <end position="337"/>
    </location>
</feature>
<keyword evidence="3" id="KW-1185">Reference proteome</keyword>
<evidence type="ECO:0000259" key="1">
    <source>
        <dbReference type="PROSITE" id="PS50994"/>
    </source>
</evidence>
<dbReference type="GO" id="GO:0005634">
    <property type="term" value="C:nucleus"/>
    <property type="evidence" value="ECO:0007669"/>
    <property type="project" value="UniProtKB-ARBA"/>
</dbReference>
<comment type="caution">
    <text evidence="2">The sequence shown here is derived from an EMBL/GenBank/DDBJ whole genome shotgun (WGS) entry which is preliminary data.</text>
</comment>
<organism evidence="2 3">
    <name type="scientific">Furculomyces boomerangus</name>
    <dbReference type="NCBI Taxonomy" id="61424"/>
    <lineage>
        <taxon>Eukaryota</taxon>
        <taxon>Fungi</taxon>
        <taxon>Fungi incertae sedis</taxon>
        <taxon>Zoopagomycota</taxon>
        <taxon>Kickxellomycotina</taxon>
        <taxon>Harpellomycetes</taxon>
        <taxon>Harpellales</taxon>
        <taxon>Harpellaceae</taxon>
        <taxon>Furculomyces</taxon>
    </lineage>
</organism>